<feature type="compositionally biased region" description="Acidic residues" evidence="8">
    <location>
        <begin position="83"/>
        <end position="93"/>
    </location>
</feature>
<evidence type="ECO:0000313" key="11">
    <source>
        <dbReference type="EMBL" id="KAF3445005.1"/>
    </source>
</evidence>
<name>A0A8K0H3T8_9ROSA</name>
<dbReference type="FunFam" id="2.40.70.10:FF:000034">
    <property type="entry name" value="Aspartyl protease family protein"/>
    <property type="match status" value="1"/>
</dbReference>
<evidence type="ECO:0000256" key="2">
    <source>
        <dbReference type="ARBA" id="ARBA00022670"/>
    </source>
</evidence>
<keyword evidence="5" id="KW-0325">Glycoprotein</keyword>
<dbReference type="Proteomes" id="UP000796880">
    <property type="component" value="Unassembled WGS sequence"/>
</dbReference>
<dbReference type="SUPFAM" id="SSF50630">
    <property type="entry name" value="Acid proteases"/>
    <property type="match status" value="1"/>
</dbReference>
<dbReference type="PANTHER" id="PTHR47967">
    <property type="entry name" value="OS07G0603500 PROTEIN-RELATED"/>
    <property type="match status" value="1"/>
</dbReference>
<evidence type="ECO:0000256" key="3">
    <source>
        <dbReference type="ARBA" id="ARBA00022750"/>
    </source>
</evidence>
<reference evidence="11" key="1">
    <citation type="submission" date="2020-03" db="EMBL/GenBank/DDBJ databases">
        <title>A high-quality chromosome-level genome assembly of a woody plant with both climbing and erect habits, Rhamnella rubrinervis.</title>
        <authorList>
            <person name="Lu Z."/>
            <person name="Yang Y."/>
            <person name="Zhu X."/>
            <person name="Sun Y."/>
        </authorList>
    </citation>
    <scope>NUCLEOTIDE SEQUENCE</scope>
    <source>
        <strain evidence="11">BYM</strain>
        <tissue evidence="11">Leaf</tissue>
    </source>
</reference>
<dbReference type="OrthoDB" id="1294322at2759"/>
<proteinExistence type="inferred from homology"/>
<dbReference type="InterPro" id="IPR032799">
    <property type="entry name" value="TAXi_C"/>
</dbReference>
<evidence type="ECO:0000256" key="6">
    <source>
        <dbReference type="PIRSR" id="PIRSR601461-1"/>
    </source>
</evidence>
<keyword evidence="3 7" id="KW-0064">Aspartyl protease</keyword>
<evidence type="ECO:0000256" key="8">
    <source>
        <dbReference type="SAM" id="MobiDB-lite"/>
    </source>
</evidence>
<organism evidence="11 12">
    <name type="scientific">Rhamnella rubrinervis</name>
    <dbReference type="NCBI Taxonomy" id="2594499"/>
    <lineage>
        <taxon>Eukaryota</taxon>
        <taxon>Viridiplantae</taxon>
        <taxon>Streptophyta</taxon>
        <taxon>Embryophyta</taxon>
        <taxon>Tracheophyta</taxon>
        <taxon>Spermatophyta</taxon>
        <taxon>Magnoliopsida</taxon>
        <taxon>eudicotyledons</taxon>
        <taxon>Gunneridae</taxon>
        <taxon>Pentapetalae</taxon>
        <taxon>rosids</taxon>
        <taxon>fabids</taxon>
        <taxon>Rosales</taxon>
        <taxon>Rhamnaceae</taxon>
        <taxon>rhamnoid group</taxon>
        <taxon>Rhamneae</taxon>
        <taxon>Rhamnella</taxon>
    </lineage>
</organism>
<feature type="domain" description="Peptidase A1" evidence="10">
    <location>
        <begin position="204"/>
        <end position="563"/>
    </location>
</feature>
<feature type="active site" evidence="6">
    <location>
        <position position="445"/>
    </location>
</feature>
<dbReference type="AlphaFoldDB" id="A0A8K0H3T8"/>
<dbReference type="InterPro" id="IPR034161">
    <property type="entry name" value="Pepsin-like_plant"/>
</dbReference>
<feature type="signal peptide" evidence="9">
    <location>
        <begin position="1"/>
        <end position="23"/>
    </location>
</feature>
<dbReference type="GO" id="GO:0004190">
    <property type="term" value="F:aspartic-type endopeptidase activity"/>
    <property type="evidence" value="ECO:0007669"/>
    <property type="project" value="UniProtKB-KW"/>
</dbReference>
<keyword evidence="9" id="KW-0732">Signal</keyword>
<feature type="compositionally biased region" description="Polar residues" evidence="8">
    <location>
        <begin position="54"/>
        <end position="64"/>
    </location>
</feature>
<keyword evidence="12" id="KW-1185">Reference proteome</keyword>
<evidence type="ECO:0000256" key="9">
    <source>
        <dbReference type="SAM" id="SignalP"/>
    </source>
</evidence>
<feature type="compositionally biased region" description="Basic and acidic residues" evidence="8">
    <location>
        <begin position="66"/>
        <end position="82"/>
    </location>
</feature>
<evidence type="ECO:0000256" key="1">
    <source>
        <dbReference type="ARBA" id="ARBA00007447"/>
    </source>
</evidence>
<evidence type="ECO:0000256" key="5">
    <source>
        <dbReference type="ARBA" id="ARBA00023180"/>
    </source>
</evidence>
<dbReference type="InterPro" id="IPR001969">
    <property type="entry name" value="Aspartic_peptidase_AS"/>
</dbReference>
<evidence type="ECO:0000256" key="4">
    <source>
        <dbReference type="ARBA" id="ARBA00022801"/>
    </source>
</evidence>
<protein>
    <recommendedName>
        <fullName evidence="10">Peptidase A1 domain-containing protein</fullName>
    </recommendedName>
</protein>
<feature type="chain" id="PRO_5035457022" description="Peptidase A1 domain-containing protein" evidence="9">
    <location>
        <begin position="24"/>
        <end position="570"/>
    </location>
</feature>
<dbReference type="CDD" id="cd05476">
    <property type="entry name" value="pepsin_A_like_plant"/>
    <property type="match status" value="1"/>
</dbReference>
<dbReference type="EMBL" id="VOIH02000006">
    <property type="protein sequence ID" value="KAF3445005.1"/>
    <property type="molecule type" value="Genomic_DNA"/>
</dbReference>
<dbReference type="PROSITE" id="PS51767">
    <property type="entry name" value="PEPTIDASE_A1"/>
    <property type="match status" value="1"/>
</dbReference>
<evidence type="ECO:0000256" key="7">
    <source>
        <dbReference type="RuleBase" id="RU000454"/>
    </source>
</evidence>
<keyword evidence="4 7" id="KW-0378">Hydrolase</keyword>
<dbReference type="Gene3D" id="2.40.70.10">
    <property type="entry name" value="Acid Proteases"/>
    <property type="match status" value="2"/>
</dbReference>
<sequence length="570" mass="63068">MVVKLSHMFVILVVFSGAFEAIAGNHNHNNLNPNGSTVAGIKFPDHMSFNAVSASGGTGCSFTTSKKSEESESGKEAMRYEQPEDVDDDDEGGNFESLLSMKSSKQPVKFHLKRRTASGETEPKQSVTDTTIRDLTRIQTLHRRRTEKKNQNTIARLTKTTKVSNQLYNPSVAPVSPPESEVSGFSGQLMATLESGVGFGSGEYFMDVFVGTPPKHFSLILDTGSDLNWIQCVPCYDCFEQNGPYYDPKESTSFRNISCEDPRCKLVSSPDPPQPCKSENQTCPYYYWYGDSSNTTGDFSLETFTVNLTTPSGKAEFKQVENVMFGCGHWNRGLFRGAAGLLGLGRGPLSFSSQLQSLYGHSFSYCLVDRNSDTSVSSKLIFGEDKDLLNHPELNFTSLVSGKENPVDTFYYVQIKSIMVGGEVLKIPEETWHFSADGGGGTIIDSGTTLSYFAEPANHTIKEAFRKQVKGYEEVKLEDFPLDLCYNVSGVDKMELPDFSIQFSDGAVWNFPVENYFIKVDPHEVVCLAILGTPKSALSIIGNYQQQNFHILYDTKKSRLGYAPMNCADV</sequence>
<dbReference type="GO" id="GO:0006508">
    <property type="term" value="P:proteolysis"/>
    <property type="evidence" value="ECO:0007669"/>
    <property type="project" value="UniProtKB-KW"/>
</dbReference>
<keyword evidence="2 7" id="KW-0645">Protease</keyword>
<dbReference type="FunFam" id="2.40.70.10:FF:000053">
    <property type="entry name" value="Eukaryotic aspartyl protease family protein"/>
    <property type="match status" value="1"/>
</dbReference>
<accession>A0A8K0H3T8</accession>
<dbReference type="InterPro" id="IPR001461">
    <property type="entry name" value="Aspartic_peptidase_A1"/>
</dbReference>
<feature type="active site" evidence="6">
    <location>
        <position position="222"/>
    </location>
</feature>
<evidence type="ECO:0000313" key="12">
    <source>
        <dbReference type="Proteomes" id="UP000796880"/>
    </source>
</evidence>
<comment type="similarity">
    <text evidence="1 7">Belongs to the peptidase A1 family.</text>
</comment>
<dbReference type="InterPro" id="IPR032861">
    <property type="entry name" value="TAXi_N"/>
</dbReference>
<dbReference type="InterPro" id="IPR033121">
    <property type="entry name" value="PEPTIDASE_A1"/>
</dbReference>
<evidence type="ECO:0000259" key="10">
    <source>
        <dbReference type="PROSITE" id="PS51767"/>
    </source>
</evidence>
<feature type="region of interest" description="Disordered" evidence="8">
    <location>
        <begin position="54"/>
        <end position="100"/>
    </location>
</feature>
<dbReference type="InterPro" id="IPR051708">
    <property type="entry name" value="Plant_Aspart_Prot_A1"/>
</dbReference>
<gene>
    <name evidence="11" type="ORF">FNV43_RR14698</name>
</gene>
<comment type="caution">
    <text evidence="11">The sequence shown here is derived from an EMBL/GenBank/DDBJ whole genome shotgun (WGS) entry which is preliminary data.</text>
</comment>
<dbReference type="PRINTS" id="PR00792">
    <property type="entry name" value="PEPSIN"/>
</dbReference>
<dbReference type="InterPro" id="IPR021109">
    <property type="entry name" value="Peptidase_aspartic_dom_sf"/>
</dbReference>
<dbReference type="PANTHER" id="PTHR47967:SF28">
    <property type="entry name" value="ASPARTYL PROTEASE FAMILY PROTEIN 2-LIKE"/>
    <property type="match status" value="1"/>
</dbReference>
<dbReference type="PROSITE" id="PS00141">
    <property type="entry name" value="ASP_PROTEASE"/>
    <property type="match status" value="1"/>
</dbReference>
<dbReference type="Pfam" id="PF14541">
    <property type="entry name" value="TAXi_C"/>
    <property type="match status" value="1"/>
</dbReference>
<dbReference type="Pfam" id="PF14543">
    <property type="entry name" value="TAXi_N"/>
    <property type="match status" value="1"/>
</dbReference>